<accession>A0A1M5WEN4</accession>
<sequence length="104" mass="12165">MIIDGYEGICTGCFEPIKNGDGFKFRESGRSFHKWCVESNPNGYYIKLEEIEGRFETASQEELPRLMTELEQAYSIPMLNNEVFNRDNEDVIKLYRRISSAREL</sequence>
<reference evidence="2" key="1">
    <citation type="submission" date="2016-11" db="EMBL/GenBank/DDBJ databases">
        <authorList>
            <person name="Varghese N."/>
            <person name="Submissions S."/>
        </authorList>
    </citation>
    <scope>NUCLEOTIDE SEQUENCE [LARGE SCALE GENOMIC DNA]</scope>
    <source>
        <strain evidence="2">DSM 15449</strain>
    </source>
</reference>
<proteinExistence type="predicted"/>
<evidence type="ECO:0000313" key="1">
    <source>
        <dbReference type="EMBL" id="SHH85951.1"/>
    </source>
</evidence>
<keyword evidence="2" id="KW-1185">Reference proteome</keyword>
<dbReference type="EMBL" id="FQXJ01000005">
    <property type="protein sequence ID" value="SHH85951.1"/>
    <property type="molecule type" value="Genomic_DNA"/>
</dbReference>
<protein>
    <submittedName>
        <fullName evidence="1">Uncharacterized protein</fullName>
    </submittedName>
</protein>
<dbReference type="AlphaFoldDB" id="A0A1M5WEN4"/>
<evidence type="ECO:0000313" key="2">
    <source>
        <dbReference type="Proteomes" id="UP000183954"/>
    </source>
</evidence>
<organism evidence="1 2">
    <name type="scientific">Desulfosporosinus lacus DSM 15449</name>
    <dbReference type="NCBI Taxonomy" id="1121420"/>
    <lineage>
        <taxon>Bacteria</taxon>
        <taxon>Bacillati</taxon>
        <taxon>Bacillota</taxon>
        <taxon>Clostridia</taxon>
        <taxon>Eubacteriales</taxon>
        <taxon>Desulfitobacteriaceae</taxon>
        <taxon>Desulfosporosinus</taxon>
    </lineage>
</organism>
<dbReference type="RefSeq" id="WP_073029156.1">
    <property type="nucleotide sequence ID" value="NZ_FQXJ01000005.1"/>
</dbReference>
<name>A0A1M5WEN4_9FIRM</name>
<dbReference type="Proteomes" id="UP000183954">
    <property type="component" value="Unassembled WGS sequence"/>
</dbReference>
<gene>
    <name evidence="1" type="ORF">SAMN02746098_01584</name>
</gene>
<dbReference type="STRING" id="1121420.SAMN02746098_01584"/>
<dbReference type="OrthoDB" id="3035781at2"/>